<dbReference type="PROSITE" id="PS51762">
    <property type="entry name" value="GH16_2"/>
    <property type="match status" value="1"/>
</dbReference>
<dbReference type="PANTHER" id="PTHR10963:SF55">
    <property type="entry name" value="GLYCOSIDE HYDROLASE FAMILY 16 PROTEIN"/>
    <property type="match status" value="1"/>
</dbReference>
<comment type="similarity">
    <text evidence="1">Belongs to the glycosyl hydrolase 16 family.</text>
</comment>
<feature type="compositionally biased region" description="Basic and acidic residues" evidence="2">
    <location>
        <begin position="45"/>
        <end position="54"/>
    </location>
</feature>
<dbReference type="Gene3D" id="2.60.120.200">
    <property type="match status" value="1"/>
</dbReference>
<proteinExistence type="inferred from homology"/>
<evidence type="ECO:0000256" key="3">
    <source>
        <dbReference type="SAM" id="SignalP"/>
    </source>
</evidence>
<dbReference type="PROSITE" id="PS51257">
    <property type="entry name" value="PROKAR_LIPOPROTEIN"/>
    <property type="match status" value="1"/>
</dbReference>
<comment type="caution">
    <text evidence="5">The sequence shown here is derived from an EMBL/GenBank/DDBJ whole genome shotgun (WGS) entry which is preliminary data.</text>
</comment>
<dbReference type="EMBL" id="SJPV01000010">
    <property type="protein sequence ID" value="TWU33239.1"/>
    <property type="molecule type" value="Genomic_DNA"/>
</dbReference>
<dbReference type="InterPro" id="IPR050546">
    <property type="entry name" value="Glycosyl_Hydrlase_16"/>
</dbReference>
<evidence type="ECO:0000313" key="5">
    <source>
        <dbReference type="EMBL" id="TWU33239.1"/>
    </source>
</evidence>
<evidence type="ECO:0000313" key="6">
    <source>
        <dbReference type="Proteomes" id="UP000319143"/>
    </source>
</evidence>
<dbReference type="GO" id="GO:0005975">
    <property type="term" value="P:carbohydrate metabolic process"/>
    <property type="evidence" value="ECO:0007669"/>
    <property type="project" value="InterPro"/>
</dbReference>
<keyword evidence="5" id="KW-0326">Glycosidase</keyword>
<organism evidence="5 6">
    <name type="scientific">Novipirellula artificiosorum</name>
    <dbReference type="NCBI Taxonomy" id="2528016"/>
    <lineage>
        <taxon>Bacteria</taxon>
        <taxon>Pseudomonadati</taxon>
        <taxon>Planctomycetota</taxon>
        <taxon>Planctomycetia</taxon>
        <taxon>Pirellulales</taxon>
        <taxon>Pirellulaceae</taxon>
        <taxon>Novipirellula</taxon>
    </lineage>
</organism>
<dbReference type="GO" id="GO:0042973">
    <property type="term" value="F:glucan endo-1,3-beta-D-glucosidase activity"/>
    <property type="evidence" value="ECO:0007669"/>
    <property type="project" value="UniProtKB-EC"/>
</dbReference>
<accession>A0A5C6DE92</accession>
<feature type="domain" description="GH16" evidence="4">
    <location>
        <begin position="228"/>
        <end position="545"/>
    </location>
</feature>
<reference evidence="5 6" key="1">
    <citation type="submission" date="2019-02" db="EMBL/GenBank/DDBJ databases">
        <title>Deep-cultivation of Planctomycetes and their phenomic and genomic characterization uncovers novel biology.</title>
        <authorList>
            <person name="Wiegand S."/>
            <person name="Jogler M."/>
            <person name="Boedeker C."/>
            <person name="Pinto D."/>
            <person name="Vollmers J."/>
            <person name="Rivas-Marin E."/>
            <person name="Kohn T."/>
            <person name="Peeters S.H."/>
            <person name="Heuer A."/>
            <person name="Rast P."/>
            <person name="Oberbeckmann S."/>
            <person name="Bunk B."/>
            <person name="Jeske O."/>
            <person name="Meyerdierks A."/>
            <person name="Storesund J.E."/>
            <person name="Kallscheuer N."/>
            <person name="Luecker S."/>
            <person name="Lage O.M."/>
            <person name="Pohl T."/>
            <person name="Merkel B.J."/>
            <person name="Hornburger P."/>
            <person name="Mueller R.-W."/>
            <person name="Bruemmer F."/>
            <person name="Labrenz M."/>
            <person name="Spormann A.M."/>
            <person name="Op Den Camp H."/>
            <person name="Overmann J."/>
            <person name="Amann R."/>
            <person name="Jetten M.S.M."/>
            <person name="Mascher T."/>
            <person name="Medema M.H."/>
            <person name="Devos D.P."/>
            <person name="Kaster A.-K."/>
            <person name="Ovreas L."/>
            <person name="Rohde M."/>
            <person name="Galperin M.Y."/>
            <person name="Jogler C."/>
        </authorList>
    </citation>
    <scope>NUCLEOTIDE SEQUENCE [LARGE SCALE GENOMIC DNA]</scope>
    <source>
        <strain evidence="5 6">Poly41</strain>
    </source>
</reference>
<gene>
    <name evidence="5" type="primary">glcA_2</name>
    <name evidence="5" type="ORF">Poly41_49910</name>
</gene>
<keyword evidence="6" id="KW-1185">Reference proteome</keyword>
<keyword evidence="3" id="KW-0732">Signal</keyword>
<feature type="chain" id="PRO_5023119591" evidence="3">
    <location>
        <begin position="27"/>
        <end position="560"/>
    </location>
</feature>
<dbReference type="InterPro" id="IPR000757">
    <property type="entry name" value="Beta-glucanase-like"/>
</dbReference>
<evidence type="ECO:0000256" key="1">
    <source>
        <dbReference type="ARBA" id="ARBA00006865"/>
    </source>
</evidence>
<protein>
    <submittedName>
        <fullName evidence="5">Glucan endo-1,3-beta-glucosidase A1</fullName>
        <ecNumber evidence="5">3.2.1.39</ecNumber>
    </submittedName>
</protein>
<dbReference type="AlphaFoldDB" id="A0A5C6DE92"/>
<dbReference type="PANTHER" id="PTHR10963">
    <property type="entry name" value="GLYCOSYL HYDROLASE-RELATED"/>
    <property type="match status" value="1"/>
</dbReference>
<dbReference type="OrthoDB" id="9809583at2"/>
<keyword evidence="5" id="KW-0378">Hydrolase</keyword>
<dbReference type="EC" id="3.2.1.39" evidence="5"/>
<dbReference type="SUPFAM" id="SSF49899">
    <property type="entry name" value="Concanavalin A-like lectins/glucanases"/>
    <property type="match status" value="1"/>
</dbReference>
<dbReference type="CDD" id="cd08023">
    <property type="entry name" value="GH16_laminarinase_like"/>
    <property type="match status" value="1"/>
</dbReference>
<dbReference type="InterPro" id="IPR013320">
    <property type="entry name" value="ConA-like_dom_sf"/>
</dbReference>
<dbReference type="Proteomes" id="UP000319143">
    <property type="component" value="Unassembled WGS sequence"/>
</dbReference>
<dbReference type="RefSeq" id="WP_146529529.1">
    <property type="nucleotide sequence ID" value="NZ_SJPV01000010.1"/>
</dbReference>
<name>A0A5C6DE92_9BACT</name>
<dbReference type="Pfam" id="PF00722">
    <property type="entry name" value="Glyco_hydro_16"/>
    <property type="match status" value="1"/>
</dbReference>
<evidence type="ECO:0000259" key="4">
    <source>
        <dbReference type="PROSITE" id="PS51762"/>
    </source>
</evidence>
<feature type="signal peptide" evidence="3">
    <location>
        <begin position="1"/>
        <end position="26"/>
    </location>
</feature>
<sequence precursor="true">MRYLNFNFCCVTIATWHVVLASSCLATDHTRTSRDSASTIEAEPIDDRPSWQRGEKATGGYLKIDTTGTLNNNIDASCLRFPVRAKENSILTFKLARDPARDAWKTRVRFVSDNKVLKVGGIAEKEGGLLGTGRSTCSKGSDGWWNISICLSDHVKATEVTGIDFGRTGGGTTEYFVDDIYLDDTKLWAEPGDPLNDSQGVATAIHIADRMVEAQWPEKIAAGRLASDDYPTTHVPSRYSNRVFEDHFVTFDESKWNRGISNKETGSSHLVNKKRGGGLNILNQDKYAGYITDEDSFVQDGVLFLQNQKRRYRGTEPPPWEWDVKAMGWRKTPRPADFPVSRTHFDYTSGWINSFDKFGFNGTKNPTYLEVRAKFPNGKNVWPAIWMVGIKTWPPEIDIWEYFGWHWSENHQDYMAMRYIYPTQWPQTWLKNGNTSYLSQSFVEKHNADTIWHTYGFEWAGDVMVWYLNGEEVHRKHRYGSDPYDMPAEHAQRSWPDEALYLTLNNGVLAQTNPGSPFNPNDKHPAVFPNYLSIDYIAVYQDKAKLDGIMTREEIEARKK</sequence>
<evidence type="ECO:0000256" key="2">
    <source>
        <dbReference type="SAM" id="MobiDB-lite"/>
    </source>
</evidence>
<feature type="region of interest" description="Disordered" evidence="2">
    <location>
        <begin position="35"/>
        <end position="54"/>
    </location>
</feature>